<feature type="compositionally biased region" description="Basic and acidic residues" evidence="2">
    <location>
        <begin position="626"/>
        <end position="635"/>
    </location>
</feature>
<reference evidence="3" key="2">
    <citation type="submission" date="2023-05" db="EMBL/GenBank/DDBJ databases">
        <authorList>
            <consortium name="Lawrence Berkeley National Laboratory"/>
            <person name="Steindorff A."/>
            <person name="Hensen N."/>
            <person name="Bonometti L."/>
            <person name="Westerberg I."/>
            <person name="Brannstrom I.O."/>
            <person name="Guillou S."/>
            <person name="Cros-Aarteil S."/>
            <person name="Calhoun S."/>
            <person name="Haridas S."/>
            <person name="Kuo A."/>
            <person name="Mondo S."/>
            <person name="Pangilinan J."/>
            <person name="Riley R."/>
            <person name="Labutti K."/>
            <person name="Andreopoulos B."/>
            <person name="Lipzen A."/>
            <person name="Chen C."/>
            <person name="Yanf M."/>
            <person name="Daum C."/>
            <person name="Ng V."/>
            <person name="Clum A."/>
            <person name="Ohm R."/>
            <person name="Martin F."/>
            <person name="Silar P."/>
            <person name="Natvig D."/>
            <person name="Lalanne C."/>
            <person name="Gautier V."/>
            <person name="Ament-Velasquez S.L."/>
            <person name="Kruys A."/>
            <person name="Hutchinson M.I."/>
            <person name="Powell A.J."/>
            <person name="Barry K."/>
            <person name="Miller A.N."/>
            <person name="Grigoriev I.V."/>
            <person name="Debuchy R."/>
            <person name="Gladieux P."/>
            <person name="Thoren M.H."/>
            <person name="Johannesson H."/>
        </authorList>
    </citation>
    <scope>NUCLEOTIDE SEQUENCE</scope>
    <source>
        <strain evidence="3">CBS 141.50</strain>
    </source>
</reference>
<gene>
    <name evidence="3" type="ORF">C8A04DRAFT_27559</name>
</gene>
<feature type="compositionally biased region" description="Basic and acidic residues" evidence="2">
    <location>
        <begin position="363"/>
        <end position="383"/>
    </location>
</feature>
<feature type="region of interest" description="Disordered" evidence="2">
    <location>
        <begin position="773"/>
        <end position="810"/>
    </location>
</feature>
<dbReference type="RefSeq" id="XP_062637993.1">
    <property type="nucleotide sequence ID" value="XM_062780327.1"/>
</dbReference>
<feature type="compositionally biased region" description="Polar residues" evidence="2">
    <location>
        <begin position="115"/>
        <end position="131"/>
    </location>
</feature>
<feature type="region of interest" description="Disordered" evidence="2">
    <location>
        <begin position="426"/>
        <end position="489"/>
    </location>
</feature>
<dbReference type="EMBL" id="MU853575">
    <property type="protein sequence ID" value="KAK4144622.1"/>
    <property type="molecule type" value="Genomic_DNA"/>
</dbReference>
<organism evidence="3 4">
    <name type="scientific">Dichotomopilus funicola</name>
    <dbReference type="NCBI Taxonomy" id="1934379"/>
    <lineage>
        <taxon>Eukaryota</taxon>
        <taxon>Fungi</taxon>
        <taxon>Dikarya</taxon>
        <taxon>Ascomycota</taxon>
        <taxon>Pezizomycotina</taxon>
        <taxon>Sordariomycetes</taxon>
        <taxon>Sordariomycetidae</taxon>
        <taxon>Sordariales</taxon>
        <taxon>Chaetomiaceae</taxon>
        <taxon>Dichotomopilus</taxon>
    </lineage>
</organism>
<feature type="compositionally biased region" description="Polar residues" evidence="2">
    <location>
        <begin position="334"/>
        <end position="358"/>
    </location>
</feature>
<accession>A0AAN6ZN62</accession>
<keyword evidence="1" id="KW-0175">Coiled coil</keyword>
<sequence>MERDGAELGADAKTAPTSNRFTSPLVINSVSRRNSLFARPTMTDGNARPMSVASASDGNAASPNNTRIPRPTSQRRPFSISDAYRMAEEEEAAQGSPSPAPRSWRSAGKKLQKPRSPSTSILLQRKASSSVKPLETGNGDGGGDSNGERPVSSQQSDNSDSTFDEKLRQFERDHGTPEDPSRVGGAAGLLSRSRIGSRIVESGKELLSRKSSRNSLDGSSSPRSTKGVGPSPSFLRRLSIRKRESSDISSLAREPHEWMKRDENAPLQPSPTPPRRPATALSGSQTPDRSFVWQTDADFTAGDLQVSNSPPVAIGRKNTKIDEIRALEAEVNERFSQGPNNRQSEINSFQQETRQETGFQAGLERRDSAIAATEDVKSEDEGRSSPPSRPVSRAGVRLDELRSREIESLSRRALATARLDEFRGRNIGVSRSPSPDVARRSGQEPVRAFSPLRERLRRQMNEAPVSETPVESDKTDQKETLSPALFGRADINLESVNEVEEFTGPAQTLRQLATAGARGQAPDEAQKVSNDPAPTVRGGRLTERLQARRSLGFPKSDSKPTVGFTGLSRSSSVESRRAKRRSFVHSDSDPTDRIEGEMQLFAPQENQSERGSMRAPSPESEPEPETAEKTPKLARVDPLSQPTPRVTGAYVETPAIVKTEKPENLVPGAGDCDAVGVQESDLKAPSTERVDGSTKHSTTPGEKEYTSPQRQRRAQSSKGDGASSRPSPLSTRRRARSLSRGRAPLQNSSKPPTVKDDLLEIQRANQIEDSTLDDIGDLLNNPSQVNPTLSTSPAVKPEPTDKVKKSSKPKELDVYDRMSQTLETSLHNIQSAKQGIERLESRVAQVELKELGQDSVHSQHIKGKSSPCPACRGLKPAAGAEVTYIHLPLPRLWYRRPNFRFTLLGLGLFLLTLWYAAESLMCLRYCKPEHCYPNTPCEWSSEDPSWGYAIPAKLDQWVAGGRGKELVHRLQPDVSDWLADIRDAMTGIDIASVDTSRYTWEQNRQYRRRLAKKGMTKPFVERPEDRALFSGWRSARMADDRARSAEEMGYAASEDEWI</sequence>
<feature type="coiled-coil region" evidence="1">
    <location>
        <begin position="822"/>
        <end position="849"/>
    </location>
</feature>
<comment type="caution">
    <text evidence="3">The sequence shown here is derived from an EMBL/GenBank/DDBJ whole genome shotgun (WGS) entry which is preliminary data.</text>
</comment>
<feature type="compositionally biased region" description="Polar residues" evidence="2">
    <location>
        <begin position="151"/>
        <end position="161"/>
    </location>
</feature>
<dbReference type="AlphaFoldDB" id="A0AAN6ZN62"/>
<feature type="compositionally biased region" description="Basic and acidic residues" evidence="2">
    <location>
        <begin position="680"/>
        <end position="694"/>
    </location>
</feature>
<keyword evidence="4" id="KW-1185">Reference proteome</keyword>
<feature type="compositionally biased region" description="Basic and acidic residues" evidence="2">
    <location>
        <begin position="584"/>
        <end position="596"/>
    </location>
</feature>
<evidence type="ECO:0000256" key="2">
    <source>
        <dbReference type="SAM" id="MobiDB-lite"/>
    </source>
</evidence>
<feature type="compositionally biased region" description="Polar residues" evidence="2">
    <location>
        <begin position="213"/>
        <end position="224"/>
    </location>
</feature>
<feature type="compositionally biased region" description="Basic and acidic residues" evidence="2">
    <location>
        <begin position="163"/>
        <end position="181"/>
    </location>
</feature>
<reference evidence="3" key="1">
    <citation type="journal article" date="2023" name="Mol. Phylogenet. Evol.">
        <title>Genome-scale phylogeny and comparative genomics of the fungal order Sordariales.</title>
        <authorList>
            <person name="Hensen N."/>
            <person name="Bonometti L."/>
            <person name="Westerberg I."/>
            <person name="Brannstrom I.O."/>
            <person name="Guillou S."/>
            <person name="Cros-Aarteil S."/>
            <person name="Calhoun S."/>
            <person name="Haridas S."/>
            <person name="Kuo A."/>
            <person name="Mondo S."/>
            <person name="Pangilinan J."/>
            <person name="Riley R."/>
            <person name="LaButti K."/>
            <person name="Andreopoulos B."/>
            <person name="Lipzen A."/>
            <person name="Chen C."/>
            <person name="Yan M."/>
            <person name="Daum C."/>
            <person name="Ng V."/>
            <person name="Clum A."/>
            <person name="Steindorff A."/>
            <person name="Ohm R.A."/>
            <person name="Martin F."/>
            <person name="Silar P."/>
            <person name="Natvig D.O."/>
            <person name="Lalanne C."/>
            <person name="Gautier V."/>
            <person name="Ament-Velasquez S.L."/>
            <person name="Kruys A."/>
            <person name="Hutchinson M.I."/>
            <person name="Powell A.J."/>
            <person name="Barry K."/>
            <person name="Miller A.N."/>
            <person name="Grigoriev I.V."/>
            <person name="Debuchy R."/>
            <person name="Gladieux P."/>
            <person name="Hiltunen Thoren M."/>
            <person name="Johannesson H."/>
        </authorList>
    </citation>
    <scope>NUCLEOTIDE SEQUENCE</scope>
    <source>
        <strain evidence="3">CBS 141.50</strain>
    </source>
</reference>
<evidence type="ECO:0000256" key="1">
    <source>
        <dbReference type="SAM" id="Coils"/>
    </source>
</evidence>
<protein>
    <submittedName>
        <fullName evidence="3">Uncharacterized protein</fullName>
    </submittedName>
</protein>
<feature type="region of interest" description="Disordered" evidence="2">
    <location>
        <begin position="1"/>
        <end position="294"/>
    </location>
</feature>
<feature type="compositionally biased region" description="Polar residues" evidence="2">
    <location>
        <begin position="780"/>
        <end position="793"/>
    </location>
</feature>
<feature type="compositionally biased region" description="Polar residues" evidence="2">
    <location>
        <begin position="695"/>
        <end position="709"/>
    </location>
</feature>
<name>A0AAN6ZN62_9PEZI</name>
<dbReference type="Proteomes" id="UP001302676">
    <property type="component" value="Unassembled WGS sequence"/>
</dbReference>
<feature type="compositionally biased region" description="Low complexity" evidence="2">
    <location>
        <begin position="384"/>
        <end position="393"/>
    </location>
</feature>
<feature type="compositionally biased region" description="Basic and acidic residues" evidence="2">
    <location>
        <begin position="253"/>
        <end position="264"/>
    </location>
</feature>
<proteinExistence type="predicted"/>
<feature type="compositionally biased region" description="Polar residues" evidence="2">
    <location>
        <begin position="53"/>
        <end position="76"/>
    </location>
</feature>
<feature type="region of interest" description="Disordered" evidence="2">
    <location>
        <begin position="332"/>
        <end position="402"/>
    </location>
</feature>
<feature type="region of interest" description="Disordered" evidence="2">
    <location>
        <begin position="503"/>
        <end position="758"/>
    </location>
</feature>
<evidence type="ECO:0000313" key="4">
    <source>
        <dbReference type="Proteomes" id="UP001302676"/>
    </source>
</evidence>
<evidence type="ECO:0000313" key="3">
    <source>
        <dbReference type="EMBL" id="KAK4144622.1"/>
    </source>
</evidence>
<feature type="compositionally biased region" description="Polar residues" evidence="2">
    <location>
        <begin position="15"/>
        <end position="34"/>
    </location>
</feature>
<dbReference type="GeneID" id="87816940"/>
<feature type="compositionally biased region" description="Basic and acidic residues" evidence="2">
    <location>
        <begin position="798"/>
        <end position="810"/>
    </location>
</feature>